<dbReference type="OrthoDB" id="427096at2759"/>
<evidence type="ECO:0000256" key="5">
    <source>
        <dbReference type="RuleBase" id="RU003832"/>
    </source>
</evidence>
<comment type="caution">
    <text evidence="7">The sequence shown here is derived from an EMBL/GenBank/DDBJ whole genome shotgun (WGS) entry which is preliminary data.</text>
</comment>
<dbReference type="AlphaFoldDB" id="A0A9Q1BFA8"/>
<dbReference type="SUPFAM" id="SSF53756">
    <property type="entry name" value="UDP-Glycosyltransferase/glycogen phosphorylase"/>
    <property type="match status" value="1"/>
</dbReference>
<name>A0A9Q1BFA8_HOLLE</name>
<protein>
    <recommendedName>
        <fullName evidence="5">Fucosyltransferase</fullName>
        <ecNumber evidence="5">2.4.1.-</ecNumber>
    </recommendedName>
</protein>
<dbReference type="Gene3D" id="3.40.50.11660">
    <property type="entry name" value="Glycosyl transferase family 10, C-terminal domain"/>
    <property type="match status" value="1"/>
</dbReference>
<keyword evidence="8" id="KW-1185">Reference proteome</keyword>
<dbReference type="FunFam" id="3.40.50.11660:FF:000004">
    <property type="entry name" value="Glycoprotein 3-alpha-L-fucosyltransferase A"/>
    <property type="match status" value="1"/>
</dbReference>
<dbReference type="EMBL" id="JAIZAY010000018">
    <property type="protein sequence ID" value="KAJ8024470.1"/>
    <property type="molecule type" value="Genomic_DNA"/>
</dbReference>
<dbReference type="PANTHER" id="PTHR11929:SF145">
    <property type="entry name" value="ALPHA-(1,3)-FUCOSYLTRANSFERASE FUT-1"/>
    <property type="match status" value="1"/>
</dbReference>
<gene>
    <name evidence="7" type="ORF">HOLleu_34385</name>
</gene>
<evidence type="ECO:0000256" key="4">
    <source>
        <dbReference type="ARBA" id="ARBA00022679"/>
    </source>
</evidence>
<dbReference type="InterPro" id="IPR038577">
    <property type="entry name" value="GT10-like_C_sf"/>
</dbReference>
<evidence type="ECO:0000313" key="7">
    <source>
        <dbReference type="EMBL" id="KAJ8024470.1"/>
    </source>
</evidence>
<feature type="domain" description="Fucosyltransferase C-terminal" evidence="6">
    <location>
        <begin position="262"/>
        <end position="404"/>
    </location>
</feature>
<evidence type="ECO:0000256" key="2">
    <source>
        <dbReference type="ARBA" id="ARBA00008919"/>
    </source>
</evidence>
<evidence type="ECO:0000256" key="1">
    <source>
        <dbReference type="ARBA" id="ARBA00004922"/>
    </source>
</evidence>
<dbReference type="InterPro" id="IPR001503">
    <property type="entry name" value="Glyco_trans_10"/>
</dbReference>
<dbReference type="GO" id="GO:0046920">
    <property type="term" value="F:alpha-(1-&gt;3)-fucosyltransferase activity"/>
    <property type="evidence" value="ECO:0007669"/>
    <property type="project" value="TreeGrafter"/>
</dbReference>
<dbReference type="GO" id="GO:0032580">
    <property type="term" value="C:Golgi cisterna membrane"/>
    <property type="evidence" value="ECO:0007669"/>
    <property type="project" value="UniProtKB-SubCell"/>
</dbReference>
<comment type="similarity">
    <text evidence="2 5">Belongs to the glycosyltransferase 10 family.</text>
</comment>
<dbReference type="Proteomes" id="UP001152320">
    <property type="component" value="Chromosome 18"/>
</dbReference>
<dbReference type="PANTHER" id="PTHR11929">
    <property type="entry name" value="ALPHA- 1,3 -FUCOSYLTRANSFERASE"/>
    <property type="match status" value="1"/>
</dbReference>
<keyword evidence="5" id="KW-0812">Transmembrane</keyword>
<organism evidence="7 8">
    <name type="scientific">Holothuria leucospilota</name>
    <name type="common">Black long sea cucumber</name>
    <name type="synonym">Mertensiothuria leucospilota</name>
    <dbReference type="NCBI Taxonomy" id="206669"/>
    <lineage>
        <taxon>Eukaryota</taxon>
        <taxon>Metazoa</taxon>
        <taxon>Echinodermata</taxon>
        <taxon>Eleutherozoa</taxon>
        <taxon>Echinozoa</taxon>
        <taxon>Holothuroidea</taxon>
        <taxon>Aspidochirotacea</taxon>
        <taxon>Aspidochirotida</taxon>
        <taxon>Holothuriidae</taxon>
        <taxon>Holothuria</taxon>
    </lineage>
</organism>
<sequence length="482" mass="56137">MWAATPFAKLTVSYMGRIARLLILFLLLVIVVTFHFFVPIVNSNFRESSAPSGSTIAHSVSRTPKKNVSFVRDKTPRTQKSSAKYSQYLGERNDVWGRTLPADVQMAPRKTIVNVGFFEGYRKTWNYPTLFQPPLSPRICECFKENDVKYYANVTLETNTSRTGMYGILFFPQDVSVKQLEPHVWDAILMTSPHYQRRIYATFEGAAKLKFLALDPPYDKKVFHWSLTHHSKSEFTMPYGYYSPFSKQLSTLGPKKNWAGGRTGLVAWMSTWSVTTWKRDGFVNKLQKHISVDMFGERNGRKRCPRNSTECEQKIRKYKFYLALENSCCSEYISEKFWRTLLWDIVPIVVGAPRESYERLAPPHSFIYADDFVSIQDLAQYIFKLHKNDTLYNQYFEWKEKGEVFINYPDLHNTAVTSREPPKTFFYSCNSVCKVSRKYLDEKPDTVRNNGEKLNNSSFFDPKVSWWCGSCTKCGKHDWIRN</sequence>
<dbReference type="EC" id="2.4.1.-" evidence="5"/>
<keyword evidence="5" id="KW-0472">Membrane</keyword>
<dbReference type="InterPro" id="IPR055270">
    <property type="entry name" value="Glyco_tran_10_C"/>
</dbReference>
<evidence type="ECO:0000313" key="8">
    <source>
        <dbReference type="Proteomes" id="UP001152320"/>
    </source>
</evidence>
<comment type="subcellular location">
    <subcellularLocation>
        <location evidence="5">Golgi apparatus</location>
        <location evidence="5">Golgi stack membrane</location>
        <topology evidence="5">Single-pass type II membrane protein</topology>
    </subcellularLocation>
</comment>
<evidence type="ECO:0000256" key="3">
    <source>
        <dbReference type="ARBA" id="ARBA00022676"/>
    </source>
</evidence>
<dbReference type="Pfam" id="PF00852">
    <property type="entry name" value="Glyco_transf_10"/>
    <property type="match status" value="1"/>
</dbReference>
<proteinExistence type="inferred from homology"/>
<reference evidence="7" key="1">
    <citation type="submission" date="2021-10" db="EMBL/GenBank/DDBJ databases">
        <title>Tropical sea cucumber genome reveals ecological adaptation and Cuvierian tubules defense mechanism.</title>
        <authorList>
            <person name="Chen T."/>
        </authorList>
    </citation>
    <scope>NUCLEOTIDE SEQUENCE</scope>
    <source>
        <strain evidence="7">Nanhai2018</strain>
        <tissue evidence="7">Muscle</tissue>
    </source>
</reference>
<comment type="pathway">
    <text evidence="1">Protein modification; protein glycosylation.</text>
</comment>
<accession>A0A9Q1BFA8</accession>
<evidence type="ECO:0000259" key="6">
    <source>
        <dbReference type="Pfam" id="PF00852"/>
    </source>
</evidence>
<keyword evidence="5" id="KW-0333">Golgi apparatus</keyword>
<keyword evidence="5" id="KW-1133">Transmembrane helix</keyword>
<keyword evidence="4 5" id="KW-0808">Transferase</keyword>
<keyword evidence="3 5" id="KW-0328">Glycosyltransferase</keyword>
<feature type="transmembrane region" description="Helical" evidence="5">
    <location>
        <begin position="21"/>
        <end position="41"/>
    </location>
</feature>